<dbReference type="PANTHER" id="PTHR12673:SF159">
    <property type="entry name" value="LD03170P"/>
    <property type="match status" value="1"/>
</dbReference>
<dbReference type="EMBL" id="GL988045">
    <property type="protein sequence ID" value="EGS18789.1"/>
    <property type="molecule type" value="Genomic_DNA"/>
</dbReference>
<dbReference type="Pfam" id="PF00621">
    <property type="entry name" value="RhoGEF"/>
    <property type="match status" value="1"/>
</dbReference>
<dbReference type="InterPro" id="IPR000219">
    <property type="entry name" value="DH_dom"/>
</dbReference>
<dbReference type="HOGENOM" id="CLU_831550_0_0_1"/>
<name>G0SBL3_CHATD</name>
<dbReference type="Gene3D" id="1.20.900.10">
    <property type="entry name" value="Dbl homology (DH) domain"/>
    <property type="match status" value="1"/>
</dbReference>
<sequence>MLSSIARLTPPGIHHLLQDISLRNCSQIPCSKGKHSVMVSGDDHRNYRQDEETQQCRIEGPEVSEESSPQHSERTAQAHGSTHLRPFQTWVKKLHKRSERRQHRRSCEEGEAPLTVLPPNIAAHRSLSSESSSCYVDRVHSASLSASALSFFSRSRQSATRISYGQEKINRSSRTSGPEGQTSEDSVSLDYLVSLEPAVIKRAFQRRRILEELINTEESYIGDVKFLSSVYVNFLASSPTAKVGLRYSVNRNLADLLELHEEILKELRDVVPHPETASAAQLRPLQSISEPRMAAEVSRVFLKRIDRFFIYEEYCAKYELIVKDVGMASRAFSG</sequence>
<keyword evidence="4" id="KW-1185">Reference proteome</keyword>
<dbReference type="PROSITE" id="PS50010">
    <property type="entry name" value="DH_2"/>
    <property type="match status" value="1"/>
</dbReference>
<gene>
    <name evidence="3" type="ORF">CTHT_0053990</name>
</gene>
<dbReference type="RefSeq" id="XP_006695734.1">
    <property type="nucleotide sequence ID" value="XM_006695671.1"/>
</dbReference>
<feature type="region of interest" description="Disordered" evidence="1">
    <location>
        <begin position="93"/>
        <end position="112"/>
    </location>
</feature>
<dbReference type="GeneID" id="18259437"/>
<dbReference type="OrthoDB" id="8059989at2759"/>
<dbReference type="GO" id="GO:0005737">
    <property type="term" value="C:cytoplasm"/>
    <property type="evidence" value="ECO:0007669"/>
    <property type="project" value="TreeGrafter"/>
</dbReference>
<dbReference type="SUPFAM" id="SSF48065">
    <property type="entry name" value="DBL homology domain (DH-domain)"/>
    <property type="match status" value="1"/>
</dbReference>
<dbReference type="STRING" id="759272.G0SBL3"/>
<protein>
    <submittedName>
        <fullName evidence="3">Putative rho guanyl-nucleotide exchange factor</fullName>
    </submittedName>
</protein>
<feature type="region of interest" description="Disordered" evidence="1">
    <location>
        <begin position="163"/>
        <end position="184"/>
    </location>
</feature>
<proteinExistence type="predicted"/>
<evidence type="ECO:0000313" key="3">
    <source>
        <dbReference type="EMBL" id="EGS18789.1"/>
    </source>
</evidence>
<feature type="compositionally biased region" description="Basic residues" evidence="1">
    <location>
        <begin position="93"/>
        <end position="104"/>
    </location>
</feature>
<feature type="compositionally biased region" description="Basic and acidic residues" evidence="1">
    <location>
        <begin position="41"/>
        <end position="51"/>
    </location>
</feature>
<organism evidence="4">
    <name type="scientific">Chaetomium thermophilum (strain DSM 1495 / CBS 144.50 / IMI 039719)</name>
    <name type="common">Thermochaetoides thermophila</name>
    <dbReference type="NCBI Taxonomy" id="759272"/>
    <lineage>
        <taxon>Eukaryota</taxon>
        <taxon>Fungi</taxon>
        <taxon>Dikarya</taxon>
        <taxon>Ascomycota</taxon>
        <taxon>Pezizomycotina</taxon>
        <taxon>Sordariomycetes</taxon>
        <taxon>Sordariomycetidae</taxon>
        <taxon>Sordariales</taxon>
        <taxon>Chaetomiaceae</taxon>
        <taxon>Thermochaetoides</taxon>
    </lineage>
</organism>
<reference evidence="3 4" key="1">
    <citation type="journal article" date="2011" name="Cell">
        <title>Insight into structure and assembly of the nuclear pore complex by utilizing the genome of a eukaryotic thermophile.</title>
        <authorList>
            <person name="Amlacher S."/>
            <person name="Sarges P."/>
            <person name="Flemming D."/>
            <person name="van Noort V."/>
            <person name="Kunze R."/>
            <person name="Devos D.P."/>
            <person name="Arumugam M."/>
            <person name="Bork P."/>
            <person name="Hurt E."/>
        </authorList>
    </citation>
    <scope>NUCLEOTIDE SEQUENCE [LARGE SCALE GENOMIC DNA]</scope>
    <source>
        <strain evidence="4">DSM 1495 / CBS 144.50 / IMI 039719</strain>
    </source>
</reference>
<dbReference type="KEGG" id="cthr:CTHT_0053990"/>
<evidence type="ECO:0000313" key="4">
    <source>
        <dbReference type="Proteomes" id="UP000008066"/>
    </source>
</evidence>
<dbReference type="InterPro" id="IPR035899">
    <property type="entry name" value="DBL_dom_sf"/>
</dbReference>
<dbReference type="PANTHER" id="PTHR12673">
    <property type="entry name" value="FACIOGENITAL DYSPLASIA PROTEIN"/>
    <property type="match status" value="1"/>
</dbReference>
<feature type="domain" description="DH" evidence="2">
    <location>
        <begin position="205"/>
        <end position="319"/>
    </location>
</feature>
<accession>G0SBL3</accession>
<dbReference type="GO" id="GO:0005085">
    <property type="term" value="F:guanyl-nucleotide exchange factor activity"/>
    <property type="evidence" value="ECO:0007669"/>
    <property type="project" value="InterPro"/>
</dbReference>
<dbReference type="InterPro" id="IPR051092">
    <property type="entry name" value="FYVE_RhoGEF_PH"/>
</dbReference>
<evidence type="ECO:0000259" key="2">
    <source>
        <dbReference type="PROSITE" id="PS50010"/>
    </source>
</evidence>
<feature type="region of interest" description="Disordered" evidence="1">
    <location>
        <begin position="39"/>
        <end position="88"/>
    </location>
</feature>
<feature type="compositionally biased region" description="Polar residues" evidence="1">
    <location>
        <begin position="172"/>
        <end position="184"/>
    </location>
</feature>
<dbReference type="Proteomes" id="UP000008066">
    <property type="component" value="Unassembled WGS sequence"/>
</dbReference>
<dbReference type="AlphaFoldDB" id="G0SBL3"/>
<dbReference type="eggNOG" id="KOG3519">
    <property type="taxonomic scope" value="Eukaryota"/>
</dbReference>
<evidence type="ECO:0000256" key="1">
    <source>
        <dbReference type="SAM" id="MobiDB-lite"/>
    </source>
</evidence>